<evidence type="ECO:0000256" key="4">
    <source>
        <dbReference type="ARBA" id="ARBA00022691"/>
    </source>
</evidence>
<comment type="catalytic activity">
    <reaction evidence="10">
        <text>N-terminal L-alanyl-L-prolyl-L-lysyl-[protein] + 3 S-adenosyl-L-methionine = N-terminal N,N,N-trimethyl-L-alanyl-L-prolyl-L-lysyl-[protein] + 3 S-adenosyl-L-homocysteine + 3 H(+)</text>
        <dbReference type="Rhea" id="RHEA:54712"/>
        <dbReference type="Rhea" id="RHEA-COMP:13785"/>
        <dbReference type="Rhea" id="RHEA-COMP:13971"/>
        <dbReference type="ChEBI" id="CHEBI:15378"/>
        <dbReference type="ChEBI" id="CHEBI:57856"/>
        <dbReference type="ChEBI" id="CHEBI:59789"/>
        <dbReference type="ChEBI" id="CHEBI:138057"/>
        <dbReference type="ChEBI" id="CHEBI:138315"/>
        <dbReference type="EC" id="2.1.1.244"/>
    </reaction>
</comment>
<evidence type="ECO:0000256" key="2">
    <source>
        <dbReference type="ARBA" id="ARBA00022603"/>
    </source>
</evidence>
<protein>
    <recommendedName>
        <fullName evidence="6">Alpha N-terminal protein methyltransferase 1</fullName>
        <ecNumber evidence="5">2.1.1.244</ecNumber>
    </recommendedName>
    <alternativeName>
        <fullName evidence="7">X-Pro-Lys N-terminal protein methyltransferase 1</fullName>
    </alternativeName>
</protein>
<dbReference type="STRING" id="6573.A0A210R508"/>
<feature type="binding site" evidence="11">
    <location>
        <begin position="118"/>
        <end position="119"/>
    </location>
    <ligand>
        <name>S-adenosyl-L-methionine</name>
        <dbReference type="ChEBI" id="CHEBI:59789"/>
    </ligand>
</feature>
<dbReference type="GO" id="GO:0005737">
    <property type="term" value="C:cytoplasm"/>
    <property type="evidence" value="ECO:0007669"/>
    <property type="project" value="TreeGrafter"/>
</dbReference>
<dbReference type="FunFam" id="3.40.50.150:FF:000025">
    <property type="entry name" value="N-terminal Xaa-Pro-Lys N-methyltransferase 1"/>
    <property type="match status" value="1"/>
</dbReference>
<evidence type="ECO:0000256" key="8">
    <source>
        <dbReference type="ARBA" id="ARBA00047306"/>
    </source>
</evidence>
<dbReference type="CDD" id="cd02440">
    <property type="entry name" value="AdoMet_MTases"/>
    <property type="match status" value="1"/>
</dbReference>
<feature type="binding site" evidence="11">
    <location>
        <position position="134"/>
    </location>
    <ligand>
        <name>S-adenosyl-L-methionine</name>
        <dbReference type="ChEBI" id="CHEBI:59789"/>
    </ligand>
</feature>
<reference evidence="12 13" key="1">
    <citation type="journal article" date="2017" name="Nat. Ecol. Evol.">
        <title>Scallop genome provides insights into evolution of bilaterian karyotype and development.</title>
        <authorList>
            <person name="Wang S."/>
            <person name="Zhang J."/>
            <person name="Jiao W."/>
            <person name="Li J."/>
            <person name="Xun X."/>
            <person name="Sun Y."/>
            <person name="Guo X."/>
            <person name="Huan P."/>
            <person name="Dong B."/>
            <person name="Zhang L."/>
            <person name="Hu X."/>
            <person name="Sun X."/>
            <person name="Wang J."/>
            <person name="Zhao C."/>
            <person name="Wang Y."/>
            <person name="Wang D."/>
            <person name="Huang X."/>
            <person name="Wang R."/>
            <person name="Lv J."/>
            <person name="Li Y."/>
            <person name="Zhang Z."/>
            <person name="Liu B."/>
            <person name="Lu W."/>
            <person name="Hui Y."/>
            <person name="Liang J."/>
            <person name="Zhou Z."/>
            <person name="Hou R."/>
            <person name="Li X."/>
            <person name="Liu Y."/>
            <person name="Li H."/>
            <person name="Ning X."/>
            <person name="Lin Y."/>
            <person name="Zhao L."/>
            <person name="Xing Q."/>
            <person name="Dou J."/>
            <person name="Li Y."/>
            <person name="Mao J."/>
            <person name="Guo H."/>
            <person name="Dou H."/>
            <person name="Li T."/>
            <person name="Mu C."/>
            <person name="Jiang W."/>
            <person name="Fu Q."/>
            <person name="Fu X."/>
            <person name="Miao Y."/>
            <person name="Liu J."/>
            <person name="Yu Q."/>
            <person name="Li R."/>
            <person name="Liao H."/>
            <person name="Li X."/>
            <person name="Kong Y."/>
            <person name="Jiang Z."/>
            <person name="Chourrout D."/>
            <person name="Li R."/>
            <person name="Bao Z."/>
        </authorList>
    </citation>
    <scope>NUCLEOTIDE SEQUENCE [LARGE SCALE GENOMIC DNA]</scope>
    <source>
        <strain evidence="12 13">PY_sf001</strain>
    </source>
</reference>
<dbReference type="Proteomes" id="UP000242188">
    <property type="component" value="Unassembled WGS sequence"/>
</dbReference>
<comment type="catalytic activity">
    <reaction evidence="8">
        <text>N-terminal L-seryl-L-prolyl-L-lysyl-[protein] + 3 S-adenosyl-L-methionine = N-terminal N,N,N-trimethyl-L-seryl-L-prolyl-L-lysyl-[protein] + 3 S-adenosyl-L-homocysteine + 3 H(+)</text>
        <dbReference type="Rhea" id="RHEA:54724"/>
        <dbReference type="Rhea" id="RHEA-COMP:13789"/>
        <dbReference type="Rhea" id="RHEA-COMP:13973"/>
        <dbReference type="ChEBI" id="CHEBI:15378"/>
        <dbReference type="ChEBI" id="CHEBI:57856"/>
        <dbReference type="ChEBI" id="CHEBI:59789"/>
        <dbReference type="ChEBI" id="CHEBI:138061"/>
        <dbReference type="ChEBI" id="CHEBI:138317"/>
        <dbReference type="EC" id="2.1.1.244"/>
    </reaction>
</comment>
<dbReference type="Gene3D" id="3.40.50.150">
    <property type="entry name" value="Vaccinia Virus protein VP39"/>
    <property type="match status" value="1"/>
</dbReference>
<name>A0A210R508_MIZYE</name>
<dbReference type="AlphaFoldDB" id="A0A210R508"/>
<dbReference type="GO" id="GO:0032259">
    <property type="term" value="P:methylation"/>
    <property type="evidence" value="ECO:0007669"/>
    <property type="project" value="UniProtKB-KW"/>
</dbReference>
<evidence type="ECO:0000256" key="7">
    <source>
        <dbReference type="ARBA" id="ARBA00043129"/>
    </source>
</evidence>
<evidence type="ECO:0000256" key="11">
    <source>
        <dbReference type="PIRSR" id="PIRSR016958-1"/>
    </source>
</evidence>
<comment type="similarity">
    <text evidence="1">Belongs to the methyltransferase superfamily. NTM1 family.</text>
</comment>
<dbReference type="PANTHER" id="PTHR12753:SF0">
    <property type="entry name" value="ALPHA N-TERMINAL PROTEIN METHYLTRANSFERASE 1"/>
    <property type="match status" value="1"/>
</dbReference>
<evidence type="ECO:0000313" key="13">
    <source>
        <dbReference type="Proteomes" id="UP000242188"/>
    </source>
</evidence>
<keyword evidence="13" id="KW-1185">Reference proteome</keyword>
<evidence type="ECO:0000256" key="3">
    <source>
        <dbReference type="ARBA" id="ARBA00022679"/>
    </source>
</evidence>
<evidence type="ECO:0000256" key="9">
    <source>
        <dbReference type="ARBA" id="ARBA00047885"/>
    </source>
</evidence>
<evidence type="ECO:0000256" key="10">
    <source>
        <dbReference type="ARBA" id="ARBA00048167"/>
    </source>
</evidence>
<accession>A0A210R508</accession>
<keyword evidence="4 11" id="KW-0949">S-adenosyl-L-methionine</keyword>
<evidence type="ECO:0000256" key="6">
    <source>
        <dbReference type="ARBA" id="ARBA00039449"/>
    </source>
</evidence>
<feature type="binding site" evidence="11">
    <location>
        <position position="68"/>
    </location>
    <ligand>
        <name>S-adenosyl-L-methionine</name>
        <dbReference type="ChEBI" id="CHEBI:59789"/>
    </ligand>
</feature>
<gene>
    <name evidence="12" type="ORF">KP79_PYT03658</name>
</gene>
<dbReference type="SUPFAM" id="SSF53335">
    <property type="entry name" value="S-adenosyl-L-methionine-dependent methyltransferases"/>
    <property type="match status" value="1"/>
</dbReference>
<evidence type="ECO:0000256" key="1">
    <source>
        <dbReference type="ARBA" id="ARBA00009059"/>
    </source>
</evidence>
<comment type="catalytic activity">
    <reaction evidence="9">
        <text>N-terminal L-prolyl-L-prolyl-L-lysyl-[protein] + 2 S-adenosyl-L-methionine = N-terminal N,N-dimethyl-L-prolyl-L-prolyl-L-lysyl-[protein] + 2 S-adenosyl-L-homocysteine + 2 H(+)</text>
        <dbReference type="Rhea" id="RHEA:54736"/>
        <dbReference type="Rhea" id="RHEA-COMP:13787"/>
        <dbReference type="Rhea" id="RHEA-COMP:13974"/>
        <dbReference type="ChEBI" id="CHEBI:15378"/>
        <dbReference type="ChEBI" id="CHEBI:57856"/>
        <dbReference type="ChEBI" id="CHEBI:59789"/>
        <dbReference type="ChEBI" id="CHEBI:138059"/>
        <dbReference type="ChEBI" id="CHEBI:138318"/>
        <dbReference type="EC" id="2.1.1.244"/>
    </reaction>
</comment>
<comment type="caution">
    <text evidence="12">The sequence shown here is derived from an EMBL/GenBank/DDBJ whole genome shotgun (WGS) entry which is preliminary data.</text>
</comment>
<dbReference type="InterPro" id="IPR008576">
    <property type="entry name" value="MeTrfase_NTM1"/>
</dbReference>
<dbReference type="OrthoDB" id="1298661at2759"/>
<proteinExistence type="inferred from homology"/>
<keyword evidence="3 12" id="KW-0808">Transferase</keyword>
<dbReference type="PANTHER" id="PTHR12753">
    <property type="entry name" value="AD-003 - RELATED"/>
    <property type="match status" value="1"/>
</dbReference>
<dbReference type="InterPro" id="IPR029063">
    <property type="entry name" value="SAM-dependent_MTases_sf"/>
</dbReference>
<evidence type="ECO:0000313" key="12">
    <source>
        <dbReference type="EMBL" id="OWF56099.1"/>
    </source>
</evidence>
<keyword evidence="2 12" id="KW-0489">Methyltransferase</keyword>
<sequence length="243" mass="26840">MASEVKDEKKFYDDAESYWKNVPSTIDGMLGGFGQISVTDINGSRAFLRPLLTTGGGSSGTKKAIDCGAGIGRITKRLLLPMFDSVDMVELNQGFLDGAPKHIGEEFKRIGKCYCCGLQDFTPDKGKYDVIWIQWVTGHLTDDHFVQFLQRCQDGLCENGVVVLKDNCSPEKVFDATDSSYMRTTDETLELIVKSGLKLLQSQKQKGFPKAIYDVIIRKRDFKLLGSGPFKAAVTLVDDRSGG</sequence>
<feature type="binding site" evidence="11">
    <location>
        <position position="73"/>
    </location>
    <ligand>
        <name>S-adenosyl-L-methionine</name>
        <dbReference type="ChEBI" id="CHEBI:59789"/>
    </ligand>
</feature>
<dbReference type="PIRSF" id="PIRSF016958">
    <property type="entry name" value="DUF858_MeTrfase_lik"/>
    <property type="match status" value="1"/>
</dbReference>
<dbReference type="GO" id="GO:0071885">
    <property type="term" value="F:N-terminal protein N-methyltransferase activity"/>
    <property type="evidence" value="ECO:0007669"/>
    <property type="project" value="UniProtKB-EC"/>
</dbReference>
<evidence type="ECO:0000256" key="5">
    <source>
        <dbReference type="ARBA" id="ARBA00039112"/>
    </source>
</evidence>
<organism evidence="12 13">
    <name type="scientific">Mizuhopecten yessoensis</name>
    <name type="common">Japanese scallop</name>
    <name type="synonym">Patinopecten yessoensis</name>
    <dbReference type="NCBI Taxonomy" id="6573"/>
    <lineage>
        <taxon>Eukaryota</taxon>
        <taxon>Metazoa</taxon>
        <taxon>Spiralia</taxon>
        <taxon>Lophotrochozoa</taxon>
        <taxon>Mollusca</taxon>
        <taxon>Bivalvia</taxon>
        <taxon>Autobranchia</taxon>
        <taxon>Pteriomorphia</taxon>
        <taxon>Pectinida</taxon>
        <taxon>Pectinoidea</taxon>
        <taxon>Pectinidae</taxon>
        <taxon>Mizuhopecten</taxon>
    </lineage>
</organism>
<dbReference type="EMBL" id="NEDP02000337">
    <property type="protein sequence ID" value="OWF56099.1"/>
    <property type="molecule type" value="Genomic_DNA"/>
</dbReference>
<dbReference type="Pfam" id="PF05891">
    <property type="entry name" value="Methyltransf_PK"/>
    <property type="match status" value="1"/>
</dbReference>
<dbReference type="EC" id="2.1.1.244" evidence="5"/>